<evidence type="ECO:0000313" key="2">
    <source>
        <dbReference type="Proteomes" id="UP000077755"/>
    </source>
</evidence>
<reference evidence="1" key="2">
    <citation type="submission" date="2022-03" db="EMBL/GenBank/DDBJ databases">
        <title>Draft title - Genomic analysis of global carrot germplasm unveils the trajectory of domestication and the origin of high carotenoid orange carrot.</title>
        <authorList>
            <person name="Iorizzo M."/>
            <person name="Ellison S."/>
            <person name="Senalik D."/>
            <person name="Macko-Podgorni A."/>
            <person name="Grzebelus D."/>
            <person name="Bostan H."/>
            <person name="Rolling W."/>
            <person name="Curaba J."/>
            <person name="Simon P."/>
        </authorList>
    </citation>
    <scope>NUCLEOTIDE SEQUENCE</scope>
    <source>
        <tissue evidence="1">Leaf</tissue>
    </source>
</reference>
<dbReference type="EMBL" id="CP093346">
    <property type="protein sequence ID" value="WOG98899.1"/>
    <property type="molecule type" value="Genomic_DNA"/>
</dbReference>
<reference evidence="1" key="1">
    <citation type="journal article" date="2016" name="Nat. Genet.">
        <title>A high-quality carrot genome assembly provides new insights into carotenoid accumulation and asterid genome evolution.</title>
        <authorList>
            <person name="Iorizzo M."/>
            <person name="Ellison S."/>
            <person name="Senalik D."/>
            <person name="Zeng P."/>
            <person name="Satapoomin P."/>
            <person name="Huang J."/>
            <person name="Bowman M."/>
            <person name="Iovene M."/>
            <person name="Sanseverino W."/>
            <person name="Cavagnaro P."/>
            <person name="Yildiz M."/>
            <person name="Macko-Podgorni A."/>
            <person name="Moranska E."/>
            <person name="Grzebelus E."/>
            <person name="Grzebelus D."/>
            <person name="Ashrafi H."/>
            <person name="Zheng Z."/>
            <person name="Cheng S."/>
            <person name="Spooner D."/>
            <person name="Van Deynze A."/>
            <person name="Simon P."/>
        </authorList>
    </citation>
    <scope>NUCLEOTIDE SEQUENCE</scope>
    <source>
        <tissue evidence="1">Leaf</tissue>
    </source>
</reference>
<keyword evidence="2" id="KW-1185">Reference proteome</keyword>
<dbReference type="Gene3D" id="1.25.10.10">
    <property type="entry name" value="Leucine-rich Repeat Variant"/>
    <property type="match status" value="1"/>
</dbReference>
<dbReference type="AlphaFoldDB" id="A0AAF0X0M6"/>
<name>A0AAF0X0M6_DAUCS</name>
<evidence type="ECO:0000313" key="1">
    <source>
        <dbReference type="EMBL" id="WOG98899.1"/>
    </source>
</evidence>
<accession>A0AAF0X0M6</accession>
<gene>
    <name evidence="1" type="ORF">DCAR_0418245</name>
</gene>
<organism evidence="1 2">
    <name type="scientific">Daucus carota subsp. sativus</name>
    <name type="common">Carrot</name>
    <dbReference type="NCBI Taxonomy" id="79200"/>
    <lineage>
        <taxon>Eukaryota</taxon>
        <taxon>Viridiplantae</taxon>
        <taxon>Streptophyta</taxon>
        <taxon>Embryophyta</taxon>
        <taxon>Tracheophyta</taxon>
        <taxon>Spermatophyta</taxon>
        <taxon>Magnoliopsida</taxon>
        <taxon>eudicotyledons</taxon>
        <taxon>Gunneridae</taxon>
        <taxon>Pentapetalae</taxon>
        <taxon>asterids</taxon>
        <taxon>campanulids</taxon>
        <taxon>Apiales</taxon>
        <taxon>Apiaceae</taxon>
        <taxon>Apioideae</taxon>
        <taxon>Scandiceae</taxon>
        <taxon>Daucinae</taxon>
        <taxon>Daucus</taxon>
        <taxon>Daucus sect. Daucus</taxon>
    </lineage>
</organism>
<sequence length="193" mass="22091">MWFLGLDKDKTAKERKVVICIFDDIVEEYIINIILPLLEACNDKSPDVRQVLCAGFGGSAFKNYVGEAISRLDVVIGHPNKLDLDRIMPYDKAVSHFEKFVDFIVVSIVSCVSGDGNLVMIQEYLPSFCLHVFVLNAFLPKSLNPSLQFDFVISHILRRGWHRRHAWCCSAACRVIDLYLQLTRIVYYYIVVV</sequence>
<proteinExistence type="predicted"/>
<dbReference type="Proteomes" id="UP000077755">
    <property type="component" value="Chromosome 4"/>
</dbReference>
<protein>
    <submittedName>
        <fullName evidence="1">Uncharacterized protein</fullName>
    </submittedName>
</protein>
<dbReference type="InterPro" id="IPR011989">
    <property type="entry name" value="ARM-like"/>
</dbReference>